<reference evidence="2" key="1">
    <citation type="journal article" date="2022" name="Mol. Ecol. Resour.">
        <title>The genomes of chicory, endive, great burdock and yacon provide insights into Asteraceae palaeo-polyploidization history and plant inulin production.</title>
        <authorList>
            <person name="Fan W."/>
            <person name="Wang S."/>
            <person name="Wang H."/>
            <person name="Wang A."/>
            <person name="Jiang F."/>
            <person name="Liu H."/>
            <person name="Zhao H."/>
            <person name="Xu D."/>
            <person name="Zhang Y."/>
        </authorList>
    </citation>
    <scope>NUCLEOTIDE SEQUENCE [LARGE SCALE GENOMIC DNA]</scope>
    <source>
        <strain evidence="2">cv. Yunnan</strain>
    </source>
</reference>
<proteinExistence type="predicted"/>
<organism evidence="1 2">
    <name type="scientific">Smallanthus sonchifolius</name>
    <dbReference type="NCBI Taxonomy" id="185202"/>
    <lineage>
        <taxon>Eukaryota</taxon>
        <taxon>Viridiplantae</taxon>
        <taxon>Streptophyta</taxon>
        <taxon>Embryophyta</taxon>
        <taxon>Tracheophyta</taxon>
        <taxon>Spermatophyta</taxon>
        <taxon>Magnoliopsida</taxon>
        <taxon>eudicotyledons</taxon>
        <taxon>Gunneridae</taxon>
        <taxon>Pentapetalae</taxon>
        <taxon>asterids</taxon>
        <taxon>campanulids</taxon>
        <taxon>Asterales</taxon>
        <taxon>Asteraceae</taxon>
        <taxon>Asteroideae</taxon>
        <taxon>Heliantheae alliance</taxon>
        <taxon>Millerieae</taxon>
        <taxon>Smallanthus</taxon>
    </lineage>
</organism>
<evidence type="ECO:0000313" key="1">
    <source>
        <dbReference type="EMBL" id="KAI3732755.1"/>
    </source>
</evidence>
<dbReference type="EMBL" id="CM042038">
    <property type="protein sequence ID" value="KAI3732755.1"/>
    <property type="molecule type" value="Genomic_DNA"/>
</dbReference>
<sequence length="124" mass="13914">MILIQPTPKDFQHTRRKVRVESDQLPTGQHQSPLESEISKPQSTPVEPIFTSVAAESSTVATEALNKEKVKRQDVDGLADELAQRFQEAENEVVRREEAERKMEVYQSKAAATKGVTKEIQPKG</sequence>
<keyword evidence="2" id="KW-1185">Reference proteome</keyword>
<gene>
    <name evidence="1" type="ORF">L1987_63963</name>
</gene>
<name>A0ACB9CF00_9ASTR</name>
<protein>
    <submittedName>
        <fullName evidence="1">Uncharacterized protein</fullName>
    </submittedName>
</protein>
<evidence type="ECO:0000313" key="2">
    <source>
        <dbReference type="Proteomes" id="UP001056120"/>
    </source>
</evidence>
<reference evidence="1 2" key="2">
    <citation type="journal article" date="2022" name="Mol. Ecol. Resour.">
        <title>The genomes of chicory, endive, great burdock and yacon provide insights into Asteraceae paleo-polyploidization history and plant inulin production.</title>
        <authorList>
            <person name="Fan W."/>
            <person name="Wang S."/>
            <person name="Wang H."/>
            <person name="Wang A."/>
            <person name="Jiang F."/>
            <person name="Liu H."/>
            <person name="Zhao H."/>
            <person name="Xu D."/>
            <person name="Zhang Y."/>
        </authorList>
    </citation>
    <scope>NUCLEOTIDE SEQUENCE [LARGE SCALE GENOMIC DNA]</scope>
    <source>
        <strain evidence="2">cv. Yunnan</strain>
        <tissue evidence="1">Leaves</tissue>
    </source>
</reference>
<dbReference type="Proteomes" id="UP001056120">
    <property type="component" value="Linkage Group LG21"/>
</dbReference>
<comment type="caution">
    <text evidence="1">The sequence shown here is derived from an EMBL/GenBank/DDBJ whole genome shotgun (WGS) entry which is preliminary data.</text>
</comment>
<accession>A0ACB9CF00</accession>